<accession>A0A6A0APD1</accession>
<gene>
    <name evidence="1" type="ORF">SCWH03_07120</name>
</gene>
<sequence>MTAEPLPSPSSVVPDAVAGPYRALGALDIDGVHSAAGPNPAAADVEGGLRPPVAEQRLSLPIAAHDRRRLDLHSALTANGVAPLPGDLDAIDVLSALDDRTVETVLHWIAVPGPRPVPAV</sequence>
<reference evidence="1 2" key="1">
    <citation type="submission" date="2020-02" db="EMBL/GenBank/DDBJ databases">
        <title>Whole Genome Shotgun Sequence of Streptomyces sp. strain CWH03.</title>
        <authorList>
            <person name="Dohra H."/>
            <person name="Kodani S."/>
            <person name="Yamamura H."/>
        </authorList>
    </citation>
    <scope>NUCLEOTIDE SEQUENCE [LARGE SCALE GENOMIC DNA]</scope>
    <source>
        <strain evidence="1 2">CWH03</strain>
    </source>
</reference>
<proteinExistence type="predicted"/>
<comment type="caution">
    <text evidence="1">The sequence shown here is derived from an EMBL/GenBank/DDBJ whole genome shotgun (WGS) entry which is preliminary data.</text>
</comment>
<evidence type="ECO:0000313" key="1">
    <source>
        <dbReference type="EMBL" id="GFH34498.1"/>
    </source>
</evidence>
<evidence type="ECO:0000313" key="2">
    <source>
        <dbReference type="Proteomes" id="UP000484988"/>
    </source>
</evidence>
<dbReference type="Proteomes" id="UP000484988">
    <property type="component" value="Unassembled WGS sequence"/>
</dbReference>
<protein>
    <submittedName>
        <fullName evidence="1">Uncharacterized protein</fullName>
    </submittedName>
</protein>
<organism evidence="1 2">
    <name type="scientific">Streptomyces pacificus</name>
    <dbReference type="NCBI Taxonomy" id="2705029"/>
    <lineage>
        <taxon>Bacteria</taxon>
        <taxon>Bacillati</taxon>
        <taxon>Actinomycetota</taxon>
        <taxon>Actinomycetes</taxon>
        <taxon>Kitasatosporales</taxon>
        <taxon>Streptomycetaceae</taxon>
        <taxon>Streptomyces</taxon>
    </lineage>
</organism>
<name>A0A6A0APD1_9ACTN</name>
<dbReference type="EMBL" id="BLLG01000002">
    <property type="protein sequence ID" value="GFH34498.1"/>
    <property type="molecule type" value="Genomic_DNA"/>
</dbReference>
<dbReference type="RefSeq" id="WP_173261563.1">
    <property type="nucleotide sequence ID" value="NZ_BLLG01000002.1"/>
</dbReference>
<keyword evidence="2" id="KW-1185">Reference proteome</keyword>
<dbReference type="AlphaFoldDB" id="A0A6A0APD1"/>